<name>A0AAN7DQT8_9FUNG</name>
<evidence type="ECO:0000313" key="5">
    <source>
        <dbReference type="Proteomes" id="UP001304243"/>
    </source>
</evidence>
<dbReference type="InterPro" id="IPR046868">
    <property type="entry name" value="BAR_4"/>
</dbReference>
<dbReference type="InterPro" id="IPR001849">
    <property type="entry name" value="PH_domain"/>
</dbReference>
<dbReference type="SMART" id="SM00233">
    <property type="entry name" value="PH"/>
    <property type="match status" value="1"/>
</dbReference>
<dbReference type="Gene3D" id="2.30.29.30">
    <property type="entry name" value="Pleckstrin-homology domain (PH domain)/Phosphotyrosine-binding domain (PTB)"/>
    <property type="match status" value="1"/>
</dbReference>
<gene>
    <name evidence="4" type="ORF">ATC70_013058</name>
</gene>
<dbReference type="Proteomes" id="UP001304243">
    <property type="component" value="Unassembled WGS sequence"/>
</dbReference>
<feature type="compositionally biased region" description="Low complexity" evidence="2">
    <location>
        <begin position="671"/>
        <end position="684"/>
    </location>
</feature>
<dbReference type="RefSeq" id="XP_064687780.1">
    <property type="nucleotide sequence ID" value="XM_064832225.1"/>
</dbReference>
<keyword evidence="5" id="KW-1185">Reference proteome</keyword>
<feature type="domain" description="PH" evidence="3">
    <location>
        <begin position="439"/>
        <end position="569"/>
    </location>
</feature>
<feature type="compositionally biased region" description="Pro residues" evidence="2">
    <location>
        <begin position="642"/>
        <end position="651"/>
    </location>
</feature>
<dbReference type="AlphaFoldDB" id="A0AAN7DQT8"/>
<dbReference type="InterPro" id="IPR011993">
    <property type="entry name" value="PH-like_dom_sf"/>
</dbReference>
<dbReference type="PANTHER" id="PTHR31941">
    <property type="entry name" value="CYTOSKELETAL SIGNALING PROTEIN SLM1"/>
    <property type="match status" value="1"/>
</dbReference>
<dbReference type="Pfam" id="PF20400">
    <property type="entry name" value="BAR_4"/>
    <property type="match status" value="1"/>
</dbReference>
<accession>A0AAN7DQT8</accession>
<keyword evidence="1" id="KW-0597">Phosphoprotein</keyword>
<feature type="region of interest" description="Disordered" evidence="2">
    <location>
        <begin position="600"/>
        <end position="701"/>
    </location>
</feature>
<proteinExistence type="predicted"/>
<dbReference type="Pfam" id="PF20399">
    <property type="entry name" value="PH_20"/>
    <property type="match status" value="1"/>
</dbReference>
<dbReference type="PANTHER" id="PTHR31941:SF1">
    <property type="entry name" value="CYTOSKELETAL SIGNALING PROTEIN SLM1"/>
    <property type="match status" value="1"/>
</dbReference>
<reference evidence="4 5" key="1">
    <citation type="submission" date="2022-11" db="EMBL/GenBank/DDBJ databases">
        <title>Mucor velutinosus strain NIH1002 WGS.</title>
        <authorList>
            <person name="Subramanian P."/>
            <person name="Mullikin J.C."/>
            <person name="Segre J.A."/>
            <person name="Zelazny A.M."/>
        </authorList>
    </citation>
    <scope>NUCLEOTIDE SEQUENCE [LARGE SCALE GENOMIC DNA]</scope>
    <source>
        <strain evidence="4 5">NIH1002</strain>
    </source>
</reference>
<protein>
    <recommendedName>
        <fullName evidence="3">PH domain-containing protein</fullName>
    </recommendedName>
</protein>
<organism evidence="4 5">
    <name type="scientific">Mucor velutinosus</name>
    <dbReference type="NCBI Taxonomy" id="708070"/>
    <lineage>
        <taxon>Eukaryota</taxon>
        <taxon>Fungi</taxon>
        <taxon>Fungi incertae sedis</taxon>
        <taxon>Mucoromycota</taxon>
        <taxon>Mucoromycotina</taxon>
        <taxon>Mucoromycetes</taxon>
        <taxon>Mucorales</taxon>
        <taxon>Mucorineae</taxon>
        <taxon>Mucoraceae</taxon>
        <taxon>Mucor</taxon>
    </lineage>
</organism>
<sequence length="701" mass="80043">MTGPLTPSESTCLLSRRRWLRGSRILPLKIATAATTCQQPQLQPDTDSVTSSTTAIGSPSSVKLLFPSLSMFNLPSTPIMSSTPEAAATACKEIAPPPQFAVDHTKRHRLLKRLKPRKRIQKAYPSAFETYLFDDAVPGFLQHQGIRPVRLLLERLQAWYLLAKRLLRHFELLASVEHHVSKTYRSLDRVSIFPAPKKHRSKRIITHRNRRRFYRDERLLKIHFAFQDGVRGVCDAWQHYHNDASKDHAEFATFLRNEAMPTLANIKRELKWMIKSIRADDRLSLSTLTSLKREAAKRLKRLDRQLVFFDQHPYHGYTKKDPWLMNAAVVKQMVKVYRQENKIHETVLRLQRETLISEGQLVEEFRRLCQHIYIMREQSTLGIDSGLQNIMTTFDSVHMDSDWINFSKLNETHLVSEQAAFRHPDHLQYPNHSHALLQPIFAARMERKSRVLHHWHEYIYVLTHAGFLHEYRNASNYPARPDASIYVPHYKVSSLATNLHHNLVFQLQPHKASRNMLKNHGCSTALPKAWRTSKTRWGCTDRWTWTLRAKSAQDMEIWVQHLTESSERYRPATVNVLALSAMPALTPSPSPPEIVVSPAAEETNEQQAEATETDASDAVETAPAVEADAEQPSNTKEEAPAEAPPPPPPAEELPTTQEEASADQEHKDTADTNVDADATIATPAETEETVEQPQADNAVIE</sequence>
<evidence type="ECO:0000259" key="3">
    <source>
        <dbReference type="SMART" id="SM00233"/>
    </source>
</evidence>
<evidence type="ECO:0000256" key="1">
    <source>
        <dbReference type="ARBA" id="ARBA00022553"/>
    </source>
</evidence>
<comment type="caution">
    <text evidence="4">The sequence shown here is derived from an EMBL/GenBank/DDBJ whole genome shotgun (WGS) entry which is preliminary data.</text>
</comment>
<evidence type="ECO:0000256" key="2">
    <source>
        <dbReference type="SAM" id="MobiDB-lite"/>
    </source>
</evidence>
<dbReference type="EMBL" id="JASEJX010000006">
    <property type="protein sequence ID" value="KAK4521114.1"/>
    <property type="molecule type" value="Genomic_DNA"/>
</dbReference>
<dbReference type="GeneID" id="89956744"/>
<evidence type="ECO:0000313" key="4">
    <source>
        <dbReference type="EMBL" id="KAK4521114.1"/>
    </source>
</evidence>
<feature type="compositionally biased region" description="Low complexity" evidence="2">
    <location>
        <begin position="600"/>
        <end position="610"/>
    </location>
</feature>
<dbReference type="InterPro" id="IPR046869">
    <property type="entry name" value="SLM1/RGC1-like_PH"/>
</dbReference>
<dbReference type="SUPFAM" id="SSF50729">
    <property type="entry name" value="PH domain-like"/>
    <property type="match status" value="1"/>
</dbReference>